<proteinExistence type="predicted"/>
<name>A0A6C0UKV7_9EURY</name>
<sequence length="108" mass="12447">MMENMKNVDETTSYFLTEEQDAGIVVTEDDGEILRLESDEVEITFDQLDMLYFIHTHEPVSLSDIRKEYDAGSRQIVGLLDSLFSRGEIYEQLADEIRVVPTQPDVEK</sequence>
<dbReference type="SUPFAM" id="SSF46785">
    <property type="entry name" value="Winged helix' DNA-binding domain"/>
    <property type="match status" value="1"/>
</dbReference>
<dbReference type="GeneID" id="44080440"/>
<organism evidence="1 2">
    <name type="scientific">Halogeometricum borinquense</name>
    <dbReference type="NCBI Taxonomy" id="60847"/>
    <lineage>
        <taxon>Archaea</taxon>
        <taxon>Methanobacteriati</taxon>
        <taxon>Methanobacteriota</taxon>
        <taxon>Stenosarchaea group</taxon>
        <taxon>Halobacteria</taxon>
        <taxon>Halobacteriales</taxon>
        <taxon>Haloferacaceae</taxon>
        <taxon>Halogeometricum</taxon>
    </lineage>
</organism>
<dbReference type="Proteomes" id="UP000465846">
    <property type="component" value="Chromosome"/>
</dbReference>
<protein>
    <submittedName>
        <fullName evidence="1">Uncharacterized protein</fullName>
    </submittedName>
</protein>
<dbReference type="AlphaFoldDB" id="A0A6C0UKV7"/>
<accession>A0A6C0UKV7</accession>
<dbReference type="RefSeq" id="WP_163487004.1">
    <property type="nucleotide sequence ID" value="NZ_CP048739.1"/>
</dbReference>
<gene>
    <name evidence="1" type="ORF">G3I44_13525</name>
</gene>
<dbReference type="InterPro" id="IPR036390">
    <property type="entry name" value="WH_DNA-bd_sf"/>
</dbReference>
<dbReference type="EMBL" id="CP048739">
    <property type="protein sequence ID" value="QIB75213.1"/>
    <property type="molecule type" value="Genomic_DNA"/>
</dbReference>
<evidence type="ECO:0000313" key="2">
    <source>
        <dbReference type="Proteomes" id="UP000465846"/>
    </source>
</evidence>
<evidence type="ECO:0000313" key="1">
    <source>
        <dbReference type="EMBL" id="QIB75213.1"/>
    </source>
</evidence>
<reference evidence="1 2" key="1">
    <citation type="submission" date="2020-02" db="EMBL/GenBank/DDBJ databases">
        <title>Whole genome sequence of Halogeometricum borinquense strain wsp4.</title>
        <authorList>
            <person name="Verma D.K."/>
            <person name="Gopal K."/>
            <person name="Prasad E.S."/>
        </authorList>
    </citation>
    <scope>NUCLEOTIDE SEQUENCE [LARGE SCALE GENOMIC DNA]</scope>
    <source>
        <strain evidence="2">wsp4</strain>
    </source>
</reference>